<dbReference type="RefSeq" id="WP_137483584.1">
    <property type="nucleotide sequence ID" value="NZ_SZZP01000038.1"/>
</dbReference>
<reference evidence="1 2" key="1">
    <citation type="submission" date="2019-05" db="EMBL/GenBank/DDBJ databases">
        <title>Draft Genome of Bradyrhizobium elkanii strain SEMIA 938, Used in Commercial Inoculants for Lupinus spp. in Brazil.</title>
        <authorList>
            <person name="Hungria M."/>
            <person name="Delamuta J.R.M."/>
            <person name="Ribeiro R.A."/>
            <person name="Nogueira M.A."/>
        </authorList>
    </citation>
    <scope>NUCLEOTIDE SEQUENCE [LARGE SCALE GENOMIC DNA]</scope>
    <source>
        <strain evidence="1 2">Semia 938</strain>
    </source>
</reference>
<accession>A0A4U6RGS8</accession>
<organism evidence="1 2">
    <name type="scientific">Bradyrhizobium elkanii</name>
    <dbReference type="NCBI Taxonomy" id="29448"/>
    <lineage>
        <taxon>Bacteria</taxon>
        <taxon>Pseudomonadati</taxon>
        <taxon>Pseudomonadota</taxon>
        <taxon>Alphaproteobacteria</taxon>
        <taxon>Hyphomicrobiales</taxon>
        <taxon>Nitrobacteraceae</taxon>
        <taxon>Bradyrhizobium</taxon>
    </lineage>
</organism>
<proteinExistence type="predicted"/>
<comment type="caution">
    <text evidence="1">The sequence shown here is derived from an EMBL/GenBank/DDBJ whole genome shotgun (WGS) entry which is preliminary data.</text>
</comment>
<evidence type="ECO:0000313" key="2">
    <source>
        <dbReference type="Proteomes" id="UP000305095"/>
    </source>
</evidence>
<dbReference type="Proteomes" id="UP000305095">
    <property type="component" value="Unassembled WGS sequence"/>
</dbReference>
<dbReference type="AlphaFoldDB" id="A0A4U6RGS8"/>
<sequence length="187" mass="20157">MGLTGLSRERFDALARRDQLPLSKHVGEEATGFTWLEAVLQIATDDLCGEPKHESRSAAKNTVVAVGPAIAARWQDIVASAADQLLPEIVWVRLTHRHEDGTPQHSNIVGTQAEVGAAIASLPEARKIDGGSATASAAILLDRAEKNGFVIPDEFWTEAPIFIADDDSAVRDIWSRAVDEAAKRKAN</sequence>
<protein>
    <submittedName>
        <fullName evidence="1">Uncharacterized protein</fullName>
    </submittedName>
</protein>
<dbReference type="EMBL" id="SZZP01000038">
    <property type="protein sequence ID" value="TKV73299.1"/>
    <property type="molecule type" value="Genomic_DNA"/>
</dbReference>
<gene>
    <name evidence="1" type="ORF">FDV58_37735</name>
</gene>
<name>A0A4U6RGS8_BRAEL</name>
<evidence type="ECO:0000313" key="1">
    <source>
        <dbReference type="EMBL" id="TKV73299.1"/>
    </source>
</evidence>